<dbReference type="PANTHER" id="PTHR31299">
    <property type="entry name" value="ESTERASE, PUTATIVE (AFU_ORTHOLOGUE AFUA_1G05850)-RELATED"/>
    <property type="match status" value="1"/>
</dbReference>
<dbReference type="GO" id="GO:0016787">
    <property type="term" value="F:hydrolase activity"/>
    <property type="evidence" value="ECO:0007669"/>
    <property type="project" value="UniProtKB-KW"/>
</dbReference>
<organism evidence="2 3">
    <name type="scientific">Mucilaginibacter calamicampi</name>
    <dbReference type="NCBI Taxonomy" id="1302352"/>
    <lineage>
        <taxon>Bacteria</taxon>
        <taxon>Pseudomonadati</taxon>
        <taxon>Bacteroidota</taxon>
        <taxon>Sphingobacteriia</taxon>
        <taxon>Sphingobacteriales</taxon>
        <taxon>Sphingobacteriaceae</taxon>
        <taxon>Mucilaginibacter</taxon>
    </lineage>
</organism>
<name>A0ABW2YVW3_9SPHI</name>
<evidence type="ECO:0000313" key="2">
    <source>
        <dbReference type="EMBL" id="MFD0748700.1"/>
    </source>
</evidence>
<feature type="chain" id="PRO_5047147549" evidence="1">
    <location>
        <begin position="25"/>
        <end position="437"/>
    </location>
</feature>
<dbReference type="Gene3D" id="3.40.1660.10">
    <property type="entry name" value="EreA-like (biosynthetic domain)"/>
    <property type="match status" value="1"/>
</dbReference>
<dbReference type="Gene3D" id="3.30.1870.10">
    <property type="entry name" value="EreA-like, domain 2"/>
    <property type="match status" value="1"/>
</dbReference>
<dbReference type="CDD" id="cd14728">
    <property type="entry name" value="Ere-like"/>
    <property type="match status" value="1"/>
</dbReference>
<dbReference type="PANTHER" id="PTHR31299:SF0">
    <property type="entry name" value="ESTERASE, PUTATIVE (AFU_ORTHOLOGUE AFUA_1G05850)-RELATED"/>
    <property type="match status" value="1"/>
</dbReference>
<proteinExistence type="predicted"/>
<dbReference type="EMBL" id="JBHTHU010000001">
    <property type="protein sequence ID" value="MFD0748700.1"/>
    <property type="molecule type" value="Genomic_DNA"/>
</dbReference>
<dbReference type="InterPro" id="IPR052036">
    <property type="entry name" value="Hydrolase/PRTase-associated"/>
</dbReference>
<dbReference type="RefSeq" id="WP_377096339.1">
    <property type="nucleotide sequence ID" value="NZ_JBHTHU010000001.1"/>
</dbReference>
<dbReference type="Gene3D" id="1.20.1440.30">
    <property type="entry name" value="Biosynthetic Protein domain"/>
    <property type="match status" value="1"/>
</dbReference>
<dbReference type="InterPro" id="IPR007815">
    <property type="entry name" value="Emycin_Estase"/>
</dbReference>
<dbReference type="Proteomes" id="UP001596958">
    <property type="component" value="Unassembled WGS sequence"/>
</dbReference>
<accession>A0ABW2YVW3</accession>
<reference evidence="3" key="1">
    <citation type="journal article" date="2019" name="Int. J. Syst. Evol. Microbiol.">
        <title>The Global Catalogue of Microorganisms (GCM) 10K type strain sequencing project: providing services to taxonomists for standard genome sequencing and annotation.</title>
        <authorList>
            <consortium name="The Broad Institute Genomics Platform"/>
            <consortium name="The Broad Institute Genome Sequencing Center for Infectious Disease"/>
            <person name="Wu L."/>
            <person name="Ma J."/>
        </authorList>
    </citation>
    <scope>NUCLEOTIDE SEQUENCE [LARGE SCALE GENOMIC DNA]</scope>
    <source>
        <strain evidence="3">CCUG 63418</strain>
    </source>
</reference>
<gene>
    <name evidence="2" type="ORF">ACFQZS_01010</name>
</gene>
<dbReference type="SUPFAM" id="SSF159501">
    <property type="entry name" value="EreA/ChaN-like"/>
    <property type="match status" value="1"/>
</dbReference>
<keyword evidence="1" id="KW-0732">Signal</keyword>
<comment type="caution">
    <text evidence="2">The sequence shown here is derived from an EMBL/GenBank/DDBJ whole genome shotgun (WGS) entry which is preliminary data.</text>
</comment>
<dbReference type="EC" id="3.1.1.-" evidence="2"/>
<feature type="signal peptide" evidence="1">
    <location>
        <begin position="1"/>
        <end position="24"/>
    </location>
</feature>
<protein>
    <submittedName>
        <fullName evidence="2">Erythromycin esterase family protein</fullName>
        <ecNumber evidence="2">3.1.1.-</ecNumber>
    </submittedName>
</protein>
<evidence type="ECO:0000313" key="3">
    <source>
        <dbReference type="Proteomes" id="UP001596958"/>
    </source>
</evidence>
<sequence>MKPGLYFITLLVAIIFATHSSAHAQANNNYLTDSAFVKWATLNAVKLDKANLSQINNTVGDARIVALGEPAHGLHEMLALRNAIFKYLVEKKGFTTIVLEANFAKCRVVSDYIAGGTGNIAQIAGALTIAKPTIDDIALINWIRQYNQQPAHKNKLKFYGMDVQMVGFPGDTTPSHPAIDAVLAYLKKVDPAEARRFEKMLAPFLPRMSVANYPKLPKVEGDRLSRILDELIGTIKNHQANYIKAGTAQGYQLALQTAVVARQTDQVVSVSPPETSAKIPPDAWRAITARDSSMAENVRWIAAREKKVFVYSHNGHVKNAPTTGGDWDVLSKAPKVTGQFLRDFYGNKLVIFGISLPSTYGITQPNSLESALTKVGRANFLLNLKSAATNPGAAQWLSELRPMQANLVSFINLRLNIAFDAIIYMEKATPVERVTVN</sequence>
<keyword evidence="2" id="KW-0378">Hydrolase</keyword>
<keyword evidence="3" id="KW-1185">Reference proteome</keyword>
<dbReference type="Pfam" id="PF05139">
    <property type="entry name" value="Erythro_esteras"/>
    <property type="match status" value="1"/>
</dbReference>
<evidence type="ECO:0000256" key="1">
    <source>
        <dbReference type="SAM" id="SignalP"/>
    </source>
</evidence>